<evidence type="ECO:0000256" key="2">
    <source>
        <dbReference type="ARBA" id="ARBA00022737"/>
    </source>
</evidence>
<keyword evidence="1" id="KW-0479">Metal-binding</keyword>
<gene>
    <name evidence="8" type="ORF">CY34DRAFT_129040</name>
</gene>
<dbReference type="Proteomes" id="UP000054485">
    <property type="component" value="Unassembled WGS sequence"/>
</dbReference>
<dbReference type="Pfam" id="PF01428">
    <property type="entry name" value="zf-AN1"/>
    <property type="match status" value="1"/>
</dbReference>
<sequence length="276" mass="29088">MSSNEHEAQLLGLGTPCSYPHCSLLDFLPLKCPHCPGTPAFCSEHFHPHCTTAHAHLDRVAPNCPLCSVPVAIPPGEDPNVRMERHISRFCEVMNASGRQQGKGGSKICARGKCGKVLFAPIGCNKCHKEFCPQHRFPNDHSCPSLTSHRPNTSSRPKPSVRPSPVSATPSSSSAKSAPVASSRPAPSSKPTSAPSSSKFSIPVSVSVPNVFSKTDRISPTPVLSTSPASISVSPLSVAKPPSPIISPKPTNCAKSTSSNFLDPMSFVPPSIFVSA</sequence>
<dbReference type="InterPro" id="IPR035896">
    <property type="entry name" value="AN1-like_Znf"/>
</dbReference>
<dbReference type="InParanoid" id="A0A0D0BZ81"/>
<dbReference type="GO" id="GO:0008270">
    <property type="term" value="F:zinc ion binding"/>
    <property type="evidence" value="ECO:0007669"/>
    <property type="project" value="UniProtKB-KW"/>
</dbReference>
<feature type="region of interest" description="Disordered" evidence="6">
    <location>
        <begin position="142"/>
        <end position="200"/>
    </location>
</feature>
<evidence type="ECO:0000256" key="6">
    <source>
        <dbReference type="SAM" id="MobiDB-lite"/>
    </source>
</evidence>
<protein>
    <recommendedName>
        <fullName evidence="7">AN1-type domain-containing protein</fullName>
    </recommendedName>
</protein>
<dbReference type="Pfam" id="PF25403">
    <property type="entry name" value="zf-C2H2_ZFAND2"/>
    <property type="match status" value="1"/>
</dbReference>
<name>A0A0D0BZ81_9AGAM</name>
<reference evidence="8 9" key="1">
    <citation type="submission" date="2014-04" db="EMBL/GenBank/DDBJ databases">
        <authorList>
            <consortium name="DOE Joint Genome Institute"/>
            <person name="Kuo A."/>
            <person name="Ruytinx J."/>
            <person name="Rineau F."/>
            <person name="Colpaert J."/>
            <person name="Kohler A."/>
            <person name="Nagy L.G."/>
            <person name="Floudas D."/>
            <person name="Copeland A."/>
            <person name="Barry K.W."/>
            <person name="Cichocki N."/>
            <person name="Veneault-Fourrey C."/>
            <person name="LaButti K."/>
            <person name="Lindquist E.A."/>
            <person name="Lipzen A."/>
            <person name="Lundell T."/>
            <person name="Morin E."/>
            <person name="Murat C."/>
            <person name="Sun H."/>
            <person name="Tunlid A."/>
            <person name="Henrissat B."/>
            <person name="Grigoriev I.V."/>
            <person name="Hibbett D.S."/>
            <person name="Martin F."/>
            <person name="Nordberg H.P."/>
            <person name="Cantor M.N."/>
            <person name="Hua S.X."/>
        </authorList>
    </citation>
    <scope>NUCLEOTIDE SEQUENCE [LARGE SCALE GENOMIC DNA]</scope>
    <source>
        <strain evidence="8 9">UH-Slu-Lm8-n1</strain>
    </source>
</reference>
<dbReference type="STRING" id="930992.A0A0D0BZ81"/>
<dbReference type="InterPro" id="IPR057357">
    <property type="entry name" value="Znf-C2H2_ZFAND2A/B"/>
</dbReference>
<keyword evidence="2" id="KW-0677">Repeat</keyword>
<keyword evidence="3 5" id="KW-0863">Zinc-finger</keyword>
<accession>A0A0D0BZ81</accession>
<feature type="region of interest" description="Disordered" evidence="6">
    <location>
        <begin position="233"/>
        <end position="260"/>
    </location>
</feature>
<dbReference type="PROSITE" id="PS51039">
    <property type="entry name" value="ZF_AN1"/>
    <property type="match status" value="1"/>
</dbReference>
<dbReference type="AlphaFoldDB" id="A0A0D0BZ81"/>
<evidence type="ECO:0000313" key="9">
    <source>
        <dbReference type="Proteomes" id="UP000054485"/>
    </source>
</evidence>
<feature type="compositionally biased region" description="Low complexity" evidence="6">
    <location>
        <begin position="154"/>
        <end position="200"/>
    </location>
</feature>
<evidence type="ECO:0000256" key="1">
    <source>
        <dbReference type="ARBA" id="ARBA00022723"/>
    </source>
</evidence>
<evidence type="ECO:0000256" key="5">
    <source>
        <dbReference type="PROSITE-ProRule" id="PRU00449"/>
    </source>
</evidence>
<dbReference type="EMBL" id="KN835141">
    <property type="protein sequence ID" value="KIK48093.1"/>
    <property type="molecule type" value="Genomic_DNA"/>
</dbReference>
<evidence type="ECO:0000256" key="4">
    <source>
        <dbReference type="ARBA" id="ARBA00022833"/>
    </source>
</evidence>
<dbReference type="InterPro" id="IPR000058">
    <property type="entry name" value="Znf_AN1"/>
</dbReference>
<dbReference type="SUPFAM" id="SSF118310">
    <property type="entry name" value="AN1-like Zinc finger"/>
    <property type="match status" value="2"/>
</dbReference>
<keyword evidence="9" id="KW-1185">Reference proteome</keyword>
<evidence type="ECO:0000259" key="7">
    <source>
        <dbReference type="PROSITE" id="PS51039"/>
    </source>
</evidence>
<evidence type="ECO:0000313" key="8">
    <source>
        <dbReference type="EMBL" id="KIK48093.1"/>
    </source>
</evidence>
<dbReference type="OrthoDB" id="431929at2759"/>
<keyword evidence="4" id="KW-0862">Zinc</keyword>
<dbReference type="SMART" id="SM00154">
    <property type="entry name" value="ZnF_AN1"/>
    <property type="match status" value="2"/>
</dbReference>
<dbReference type="PANTHER" id="PTHR14677">
    <property type="entry name" value="ARSENITE INDUCUBLE RNA ASSOCIATED PROTEIN AIP-1-RELATED"/>
    <property type="match status" value="1"/>
</dbReference>
<feature type="compositionally biased region" description="Polar residues" evidence="6">
    <location>
        <begin position="142"/>
        <end position="153"/>
    </location>
</feature>
<dbReference type="Gene3D" id="4.10.1110.10">
    <property type="entry name" value="AN1-like Zinc finger"/>
    <property type="match status" value="2"/>
</dbReference>
<organism evidence="8 9">
    <name type="scientific">Suillus luteus UH-Slu-Lm8-n1</name>
    <dbReference type="NCBI Taxonomy" id="930992"/>
    <lineage>
        <taxon>Eukaryota</taxon>
        <taxon>Fungi</taxon>
        <taxon>Dikarya</taxon>
        <taxon>Basidiomycota</taxon>
        <taxon>Agaricomycotina</taxon>
        <taxon>Agaricomycetes</taxon>
        <taxon>Agaricomycetidae</taxon>
        <taxon>Boletales</taxon>
        <taxon>Suillineae</taxon>
        <taxon>Suillaceae</taxon>
        <taxon>Suillus</taxon>
    </lineage>
</organism>
<evidence type="ECO:0000256" key="3">
    <source>
        <dbReference type="ARBA" id="ARBA00022771"/>
    </source>
</evidence>
<feature type="domain" description="AN1-type" evidence="7">
    <location>
        <begin position="103"/>
        <end position="151"/>
    </location>
</feature>
<dbReference type="PANTHER" id="PTHR14677:SF40">
    <property type="entry name" value="CDC48-ASSOCIATED UBIQUITIN-LIKE_ZINC FINGER PROTEIN 1"/>
    <property type="match status" value="1"/>
</dbReference>
<dbReference type="HOGENOM" id="CLU_061621_0_1_1"/>
<reference evidence="9" key="2">
    <citation type="submission" date="2015-01" db="EMBL/GenBank/DDBJ databases">
        <title>Evolutionary Origins and Diversification of the Mycorrhizal Mutualists.</title>
        <authorList>
            <consortium name="DOE Joint Genome Institute"/>
            <consortium name="Mycorrhizal Genomics Consortium"/>
            <person name="Kohler A."/>
            <person name="Kuo A."/>
            <person name="Nagy L.G."/>
            <person name="Floudas D."/>
            <person name="Copeland A."/>
            <person name="Barry K.W."/>
            <person name="Cichocki N."/>
            <person name="Veneault-Fourrey C."/>
            <person name="LaButti K."/>
            <person name="Lindquist E.A."/>
            <person name="Lipzen A."/>
            <person name="Lundell T."/>
            <person name="Morin E."/>
            <person name="Murat C."/>
            <person name="Riley R."/>
            <person name="Ohm R."/>
            <person name="Sun H."/>
            <person name="Tunlid A."/>
            <person name="Henrissat B."/>
            <person name="Grigoriev I.V."/>
            <person name="Hibbett D.S."/>
            <person name="Martin F."/>
        </authorList>
    </citation>
    <scope>NUCLEOTIDE SEQUENCE [LARGE SCALE GENOMIC DNA]</scope>
    <source>
        <strain evidence="9">UH-Slu-Lm8-n1</strain>
    </source>
</reference>
<dbReference type="GO" id="GO:0005737">
    <property type="term" value="C:cytoplasm"/>
    <property type="evidence" value="ECO:0007669"/>
    <property type="project" value="TreeGrafter"/>
</dbReference>
<proteinExistence type="predicted"/>